<dbReference type="Pfam" id="PF24096">
    <property type="entry name" value="DUF7379"/>
    <property type="match status" value="1"/>
</dbReference>
<dbReference type="SUPFAM" id="SSF53474">
    <property type="entry name" value="alpha/beta-Hydrolases"/>
    <property type="match status" value="1"/>
</dbReference>
<dbReference type="InterPro" id="IPR029058">
    <property type="entry name" value="AB_hydrolase_fold"/>
</dbReference>
<dbReference type="PANTHER" id="PTHR37946:SF1">
    <property type="entry name" value="SLL1969 PROTEIN"/>
    <property type="match status" value="1"/>
</dbReference>
<dbReference type="Gene3D" id="3.40.50.1820">
    <property type="entry name" value="alpha/beta hydrolase"/>
    <property type="match status" value="1"/>
</dbReference>
<proteinExistence type="predicted"/>
<dbReference type="PANTHER" id="PTHR37946">
    <property type="entry name" value="SLL1969 PROTEIN"/>
    <property type="match status" value="1"/>
</dbReference>
<accession>A0A3B1AXR8</accession>
<sequence length="209" mass="23393">MRMGEAVVLVHGIWMSGIEMSLLRYRLQRCGYKTYQFHYASLRQTPAENAVALNRFLKKIKSTQIHLLAHSLGGIVLMHLFHRFPQQKPGRVVMLSTPAKGSELARRFEAKWWLRPLLGQSFDEGLRGDTPAWLATRELGLIVGVSPVGILAQLTGGPLEEPSDGTVTVHEAMIEQARDQLRLPVSHAGILFNQRTATAVCHFLKTGKF</sequence>
<dbReference type="InterPro" id="IPR055803">
    <property type="entry name" value="DUF7379"/>
</dbReference>
<feature type="domain" description="DUF7379" evidence="1">
    <location>
        <begin position="36"/>
        <end position="111"/>
    </location>
</feature>
<dbReference type="EMBL" id="UOFY01000028">
    <property type="protein sequence ID" value="VAX08592.1"/>
    <property type="molecule type" value="Genomic_DNA"/>
</dbReference>
<evidence type="ECO:0000313" key="2">
    <source>
        <dbReference type="EMBL" id="VAX08592.1"/>
    </source>
</evidence>
<name>A0A3B1AXR8_9ZZZZ</name>
<evidence type="ECO:0000259" key="1">
    <source>
        <dbReference type="Pfam" id="PF24096"/>
    </source>
</evidence>
<dbReference type="AlphaFoldDB" id="A0A3B1AXR8"/>
<gene>
    <name evidence="2" type="ORF">MNBD_GAMMA25-850</name>
</gene>
<organism evidence="2">
    <name type="scientific">hydrothermal vent metagenome</name>
    <dbReference type="NCBI Taxonomy" id="652676"/>
    <lineage>
        <taxon>unclassified sequences</taxon>
        <taxon>metagenomes</taxon>
        <taxon>ecological metagenomes</taxon>
    </lineage>
</organism>
<protein>
    <recommendedName>
        <fullName evidence="1">DUF7379 domain-containing protein</fullName>
    </recommendedName>
</protein>
<reference evidence="2" key="1">
    <citation type="submission" date="2018-06" db="EMBL/GenBank/DDBJ databases">
        <authorList>
            <person name="Zhirakovskaya E."/>
        </authorList>
    </citation>
    <scope>NUCLEOTIDE SEQUENCE</scope>
</reference>